<dbReference type="AlphaFoldDB" id="A0A368UUS3"/>
<organism evidence="1 2">
    <name type="scientific">Marinilabilia salmonicolor</name>
    <dbReference type="NCBI Taxonomy" id="989"/>
    <lineage>
        <taxon>Bacteria</taxon>
        <taxon>Pseudomonadati</taxon>
        <taxon>Bacteroidota</taxon>
        <taxon>Bacteroidia</taxon>
        <taxon>Marinilabiliales</taxon>
        <taxon>Marinilabiliaceae</taxon>
        <taxon>Marinilabilia</taxon>
    </lineage>
</organism>
<name>A0A368UUS3_9BACT</name>
<reference evidence="1 2" key="1">
    <citation type="submission" date="2018-07" db="EMBL/GenBank/DDBJ databases">
        <title>Freshwater and sediment microbial communities from various areas in North America, analyzing microbe dynamics in response to fracking.</title>
        <authorList>
            <person name="Lamendella R."/>
        </authorList>
    </citation>
    <scope>NUCLEOTIDE SEQUENCE [LARGE SCALE GENOMIC DNA]</scope>
    <source>
        <strain evidence="1 2">160A</strain>
    </source>
</reference>
<evidence type="ECO:0000313" key="2">
    <source>
        <dbReference type="Proteomes" id="UP000252733"/>
    </source>
</evidence>
<dbReference type="Pfam" id="PF09601">
    <property type="entry name" value="DUF2459"/>
    <property type="match status" value="1"/>
</dbReference>
<sequence length="148" mass="16809">MDVSWGDEKSYQASGSPVLLAARAMLWPTQSVMRIHPFSLAISSAYTSEARFLELELNKQQFNRLTFFFSSSLIRDESSAPVASEMYGKSRYFFLSKRKYHLFRTCNTWVALAFKQAGLGNRSCCVLNANQLFRRIKAGQDGTKLADK</sequence>
<accession>A0A368UUS3</accession>
<dbReference type="Proteomes" id="UP000252733">
    <property type="component" value="Unassembled WGS sequence"/>
</dbReference>
<keyword evidence="2" id="KW-1185">Reference proteome</keyword>
<protein>
    <submittedName>
        <fullName evidence="1">Uncharacterized protein DUF2459</fullName>
    </submittedName>
</protein>
<gene>
    <name evidence="1" type="ORF">DFO77_11982</name>
</gene>
<proteinExistence type="predicted"/>
<evidence type="ECO:0000313" key="1">
    <source>
        <dbReference type="EMBL" id="RCW31114.1"/>
    </source>
</evidence>
<dbReference type="EMBL" id="QPIZ01000019">
    <property type="protein sequence ID" value="RCW31114.1"/>
    <property type="molecule type" value="Genomic_DNA"/>
</dbReference>
<comment type="caution">
    <text evidence="1">The sequence shown here is derived from an EMBL/GenBank/DDBJ whole genome shotgun (WGS) entry which is preliminary data.</text>
</comment>
<dbReference type="InterPro" id="IPR011727">
    <property type="entry name" value="CHP02117"/>
</dbReference>